<evidence type="ECO:0008006" key="3">
    <source>
        <dbReference type="Google" id="ProtNLM"/>
    </source>
</evidence>
<dbReference type="AlphaFoldDB" id="A0A2K8U6F5"/>
<dbReference type="OrthoDB" id="5766125at2"/>
<dbReference type="Pfam" id="PF01724">
    <property type="entry name" value="DUF29"/>
    <property type="match status" value="1"/>
</dbReference>
<organism evidence="1 2">
    <name type="scientific">Candidatus Thiodictyon syntrophicum</name>
    <dbReference type="NCBI Taxonomy" id="1166950"/>
    <lineage>
        <taxon>Bacteria</taxon>
        <taxon>Pseudomonadati</taxon>
        <taxon>Pseudomonadota</taxon>
        <taxon>Gammaproteobacteria</taxon>
        <taxon>Chromatiales</taxon>
        <taxon>Chromatiaceae</taxon>
        <taxon>Thiodictyon</taxon>
    </lineage>
</organism>
<sequence>MLHLQHDRDFYAWANDSAAHLRAGRWAEVDVDQVAEELEDMGKQQKHALAGHLKILMLHLLKWRYQPALRGVSWRLSIDNARDEIAELLEDSPSLATKLPEIAARRYPAARSRASLETGLALETFPVECPFTREQLVDQDFLPDESASGQA</sequence>
<evidence type="ECO:0000313" key="1">
    <source>
        <dbReference type="EMBL" id="AUB81166.1"/>
    </source>
</evidence>
<dbReference type="PANTHER" id="PTHR34235">
    <property type="entry name" value="SLR1203 PROTEIN-RELATED"/>
    <property type="match status" value="1"/>
</dbReference>
<evidence type="ECO:0000313" key="2">
    <source>
        <dbReference type="Proteomes" id="UP000232638"/>
    </source>
</evidence>
<dbReference type="Gene3D" id="1.20.1220.20">
    <property type="entry name" value="Uncharcterised protein PF01724"/>
    <property type="match status" value="1"/>
</dbReference>
<dbReference type="KEGG" id="tsy:THSYN_09510"/>
<proteinExistence type="predicted"/>
<dbReference type="InterPro" id="IPR002636">
    <property type="entry name" value="DUF29"/>
</dbReference>
<gene>
    <name evidence="1" type="ORF">THSYN_09510</name>
</gene>
<protein>
    <recommendedName>
        <fullName evidence="3">DUF29 domain-containing protein</fullName>
    </recommendedName>
</protein>
<reference evidence="1 2" key="1">
    <citation type="submission" date="2017-03" db="EMBL/GenBank/DDBJ databases">
        <title>Complete genome sequence of Candidatus 'Thiodictyon syntrophicum' sp. nov. strain Cad16T, a photolithoautotroph purple sulfur bacterium isolated from an alpine meromictic lake.</title>
        <authorList>
            <person name="Luedin S.M."/>
            <person name="Pothier J.F."/>
            <person name="Danza F."/>
            <person name="Storelli N."/>
            <person name="Wittwer M."/>
            <person name="Tonolla M."/>
        </authorList>
    </citation>
    <scope>NUCLEOTIDE SEQUENCE [LARGE SCALE GENOMIC DNA]</scope>
    <source>
        <strain evidence="1 2">Cad16T</strain>
    </source>
</reference>
<keyword evidence="2" id="KW-1185">Reference proteome</keyword>
<name>A0A2K8U6F5_9GAMM</name>
<dbReference type="EMBL" id="CP020370">
    <property type="protein sequence ID" value="AUB81166.1"/>
    <property type="molecule type" value="Genomic_DNA"/>
</dbReference>
<dbReference type="Proteomes" id="UP000232638">
    <property type="component" value="Chromosome"/>
</dbReference>
<dbReference type="RefSeq" id="WP_100918942.1">
    <property type="nucleotide sequence ID" value="NZ_CP020370.1"/>
</dbReference>
<accession>A0A2K8U6F5</accession>